<keyword evidence="1" id="KW-0812">Transmembrane</keyword>
<proteinExistence type="predicted"/>
<feature type="transmembrane region" description="Helical" evidence="1">
    <location>
        <begin position="33"/>
        <end position="51"/>
    </location>
</feature>
<keyword evidence="1" id="KW-1133">Transmembrane helix</keyword>
<dbReference type="Proteomes" id="UP000217930">
    <property type="component" value="Unassembled WGS sequence"/>
</dbReference>
<reference evidence="2 3" key="1">
    <citation type="journal article" date="2017" name="Clin. Infect. Dis.">
        <title>Increased Risk for Meningococcal Disease among Men who have Sex with Men in the United States, 2012-2015.</title>
        <authorList>
            <person name="Folaranmi T.A."/>
            <person name="Kretz C.B."/>
            <person name="Kamiya H."/>
            <person name="MacNeil J.R."/>
            <person name="Whaley M.J."/>
            <person name="Blain A."/>
            <person name="Antwi M."/>
            <person name="Dorsinville M."/>
            <person name="Pacilli M."/>
            <person name="Smith S."/>
            <person name="Civen R."/>
            <person name="Ngo V."/>
            <person name="Winter K."/>
            <person name="Harriman K."/>
            <person name="Wang X."/>
            <person name="Bowen V.B."/>
            <person name="Patel M."/>
            <person name="Martin S."/>
            <person name="Misegades L."/>
            <person name="Meyer S.A."/>
        </authorList>
    </citation>
    <scope>NUCLEOTIDE SEQUENCE [LARGE SCALE GENOMIC DNA]</scope>
    <source>
        <strain evidence="2 3">M26503</strain>
    </source>
</reference>
<keyword evidence="1" id="KW-0472">Membrane</keyword>
<organism evidence="2 3">
    <name type="scientific">Neisseria meningitidis</name>
    <dbReference type="NCBI Taxonomy" id="487"/>
    <lineage>
        <taxon>Bacteria</taxon>
        <taxon>Pseudomonadati</taxon>
        <taxon>Pseudomonadota</taxon>
        <taxon>Betaproteobacteria</taxon>
        <taxon>Neisseriales</taxon>
        <taxon>Neisseriaceae</taxon>
        <taxon>Neisseria</taxon>
    </lineage>
</organism>
<name>A0AB36RTA3_NEIME</name>
<sequence length="154" mass="17424">MFDKQARFWIGEFDGEKECAAGNEVSAITRHRIFVFGLSVGEGMACCLRFLTSLKLALSDDIGGRLKALASTKLKRQTVNQATACVRTAHTLRMGFRFYTGYGLLFDRLPFLIFSNFISSFFYCITKINQRFSQLTVSISRIIFTKMYVSHGAD</sequence>
<dbReference type="AlphaFoldDB" id="A0AB36RTA3"/>
<dbReference type="EMBL" id="NTLY01000002">
    <property type="protein sequence ID" value="PBJ88442.1"/>
    <property type="molecule type" value="Genomic_DNA"/>
</dbReference>
<feature type="transmembrane region" description="Helical" evidence="1">
    <location>
        <begin position="109"/>
        <end position="126"/>
    </location>
</feature>
<gene>
    <name evidence="2" type="ORF">CNQ34_11955</name>
</gene>
<evidence type="ECO:0000313" key="3">
    <source>
        <dbReference type="Proteomes" id="UP000217930"/>
    </source>
</evidence>
<accession>A0AB36RTA3</accession>
<evidence type="ECO:0000313" key="2">
    <source>
        <dbReference type="EMBL" id="PBJ88442.1"/>
    </source>
</evidence>
<comment type="caution">
    <text evidence="2">The sequence shown here is derived from an EMBL/GenBank/DDBJ whole genome shotgun (WGS) entry which is preliminary data.</text>
</comment>
<evidence type="ECO:0000256" key="1">
    <source>
        <dbReference type="SAM" id="Phobius"/>
    </source>
</evidence>
<protein>
    <submittedName>
        <fullName evidence="2">Uncharacterized protein</fullName>
    </submittedName>
</protein>